<dbReference type="PANTHER" id="PTHR30026:SF20">
    <property type="entry name" value="OUTER MEMBRANE PROTEIN TOLC"/>
    <property type="match status" value="1"/>
</dbReference>
<dbReference type="GO" id="GO:0015562">
    <property type="term" value="F:efflux transmembrane transporter activity"/>
    <property type="evidence" value="ECO:0007669"/>
    <property type="project" value="InterPro"/>
</dbReference>
<dbReference type="RefSeq" id="WP_014703967.1">
    <property type="nucleotide sequence ID" value="NC_017856.1"/>
</dbReference>
<protein>
    <submittedName>
        <fullName evidence="10">Type I secretion outer membrane protein, TolC</fullName>
    </submittedName>
</protein>
<evidence type="ECO:0000313" key="11">
    <source>
        <dbReference type="Proteomes" id="UP000009145"/>
    </source>
</evidence>
<dbReference type="NCBIfam" id="TIGR01844">
    <property type="entry name" value="type_I_sec_TolC"/>
    <property type="match status" value="1"/>
</dbReference>
<evidence type="ECO:0000256" key="4">
    <source>
        <dbReference type="ARBA" id="ARBA00022452"/>
    </source>
</evidence>
<dbReference type="GO" id="GO:0015288">
    <property type="term" value="F:porin activity"/>
    <property type="evidence" value="ECO:0007669"/>
    <property type="project" value="TreeGrafter"/>
</dbReference>
<dbReference type="AlphaFoldDB" id="I1YI04"/>
<dbReference type="Pfam" id="PF02321">
    <property type="entry name" value="OEP"/>
    <property type="match status" value="2"/>
</dbReference>
<organism evidence="10 11">
    <name type="scientific">Methylophaga frappieri (strain ATCC BAA-2434 / DSM 25690 / JAM7)</name>
    <dbReference type="NCBI Taxonomy" id="754477"/>
    <lineage>
        <taxon>Bacteria</taxon>
        <taxon>Pseudomonadati</taxon>
        <taxon>Pseudomonadota</taxon>
        <taxon>Gammaproteobacteria</taxon>
        <taxon>Thiotrichales</taxon>
        <taxon>Piscirickettsiaceae</taxon>
        <taxon>Methylophaga</taxon>
    </lineage>
</organism>
<dbReference type="GO" id="GO:1990281">
    <property type="term" value="C:efflux pump complex"/>
    <property type="evidence" value="ECO:0007669"/>
    <property type="project" value="TreeGrafter"/>
</dbReference>
<dbReference type="PATRIC" id="fig|754477.3.peg.1378"/>
<feature type="chain" id="PRO_5003654645" evidence="9">
    <location>
        <begin position="19"/>
        <end position="438"/>
    </location>
</feature>
<evidence type="ECO:0000256" key="8">
    <source>
        <dbReference type="SAM" id="Coils"/>
    </source>
</evidence>
<dbReference type="PANTHER" id="PTHR30026">
    <property type="entry name" value="OUTER MEMBRANE PROTEIN TOLC"/>
    <property type="match status" value="1"/>
</dbReference>
<dbReference type="Proteomes" id="UP000009145">
    <property type="component" value="Chromosome"/>
</dbReference>
<evidence type="ECO:0000256" key="5">
    <source>
        <dbReference type="ARBA" id="ARBA00022692"/>
    </source>
</evidence>
<dbReference type="KEGG" id="mec:Q7C_1397"/>
<feature type="signal peptide" evidence="9">
    <location>
        <begin position="1"/>
        <end position="18"/>
    </location>
</feature>
<evidence type="ECO:0000256" key="1">
    <source>
        <dbReference type="ARBA" id="ARBA00004442"/>
    </source>
</evidence>
<keyword evidence="7" id="KW-0998">Cell outer membrane</keyword>
<dbReference type="InterPro" id="IPR010130">
    <property type="entry name" value="T1SS_OMP_TolC"/>
</dbReference>
<evidence type="ECO:0000313" key="10">
    <source>
        <dbReference type="EMBL" id="AFJ02547.1"/>
    </source>
</evidence>
<reference evidence="10 11" key="1">
    <citation type="journal article" date="2012" name="J. Bacteriol.">
        <title>Complete genome sequences of Methylophaga sp. strain JAM1 and Methylophaga sp. strain JAM7.</title>
        <authorList>
            <person name="Villeneuve C."/>
            <person name="Martineau C."/>
            <person name="Mauffrey F."/>
            <person name="Villemur R."/>
        </authorList>
    </citation>
    <scope>NUCLEOTIDE SEQUENCE [LARGE SCALE GENOMIC DNA]</scope>
    <source>
        <strain evidence="10 11">JAM7</strain>
    </source>
</reference>
<evidence type="ECO:0000256" key="3">
    <source>
        <dbReference type="ARBA" id="ARBA00022448"/>
    </source>
</evidence>
<gene>
    <name evidence="10" type="ordered locus">Q7C_1397</name>
</gene>
<name>I1YI04_METFJ</name>
<keyword evidence="5" id="KW-0812">Transmembrane</keyword>
<dbReference type="Gene3D" id="1.20.1600.10">
    <property type="entry name" value="Outer membrane efflux proteins (OEP)"/>
    <property type="match status" value="1"/>
</dbReference>
<dbReference type="InterPro" id="IPR051906">
    <property type="entry name" value="TolC-like"/>
</dbReference>
<accession>I1YI04</accession>
<dbReference type="HOGENOM" id="CLU_012817_0_2_6"/>
<keyword evidence="9" id="KW-0732">Signal</keyword>
<evidence type="ECO:0000256" key="2">
    <source>
        <dbReference type="ARBA" id="ARBA00007613"/>
    </source>
</evidence>
<sequence length="438" mass="48500" precursor="true">MKRFSAAWLFIFSPTLFANQDLLDSYDLALQSDPQLYAQAADRQATAELAEQADALFLPNIGLTANVNKIFTDNSSQQFSGKFDSLDRGYTLSLIQPVYRRENFVQNRQADIAIDGAEARYQVVSQALIVRVAEAYFTVLAAEDDLQFAEAEREAINEQLDEAEKRFEVGLATITDVTEAQAAYDLANAAVITAKNALANSQELLRETTGRYPDDLATLTAEVPLVRPEPEDIQQWRDSALVTNPSLLVVGADVELARENIELQRSGHYPALDFIAQKSYQSQSDSNISGQTQSHQEILGLQFTLPIYAGGSVLSRTREAGHRLDQTMQFEEQQRRAVLRQTSEAYNSVLSGISGVQALAQAVRSNEKALQATEAGFTVGTRTTVDVLNARRELFSARRDFAQARYSYIVDTLRLKQAAGIVTVTDLQQVNAWLNAGR</sequence>
<proteinExistence type="inferred from homology"/>
<dbReference type="STRING" id="754477.Q7C_1397"/>
<comment type="similarity">
    <text evidence="2">Belongs to the outer membrane factor (OMF) (TC 1.B.17) family.</text>
</comment>
<keyword evidence="8" id="KW-0175">Coiled coil</keyword>
<keyword evidence="3" id="KW-0813">Transport</keyword>
<dbReference type="eggNOG" id="COG1538">
    <property type="taxonomic scope" value="Bacteria"/>
</dbReference>
<dbReference type="InterPro" id="IPR003423">
    <property type="entry name" value="OMP_efflux"/>
</dbReference>
<keyword evidence="4" id="KW-1134">Transmembrane beta strand</keyword>
<dbReference type="EMBL" id="CP003380">
    <property type="protein sequence ID" value="AFJ02547.1"/>
    <property type="molecule type" value="Genomic_DNA"/>
</dbReference>
<evidence type="ECO:0000256" key="6">
    <source>
        <dbReference type="ARBA" id="ARBA00023136"/>
    </source>
</evidence>
<keyword evidence="6" id="KW-0472">Membrane</keyword>
<feature type="coiled-coil region" evidence="8">
    <location>
        <begin position="139"/>
        <end position="166"/>
    </location>
</feature>
<evidence type="ECO:0000256" key="7">
    <source>
        <dbReference type="ARBA" id="ARBA00023237"/>
    </source>
</evidence>
<dbReference type="SUPFAM" id="SSF56954">
    <property type="entry name" value="Outer membrane efflux proteins (OEP)"/>
    <property type="match status" value="1"/>
</dbReference>
<dbReference type="GO" id="GO:0009279">
    <property type="term" value="C:cell outer membrane"/>
    <property type="evidence" value="ECO:0007669"/>
    <property type="project" value="UniProtKB-SubCell"/>
</dbReference>
<evidence type="ECO:0000256" key="9">
    <source>
        <dbReference type="SAM" id="SignalP"/>
    </source>
</evidence>
<comment type="subcellular location">
    <subcellularLocation>
        <location evidence="1">Cell outer membrane</location>
    </subcellularLocation>
</comment>
<keyword evidence="11" id="KW-1185">Reference proteome</keyword>
<dbReference type="OrthoDB" id="9813458at2"/>